<dbReference type="InterPro" id="IPR009057">
    <property type="entry name" value="Homeodomain-like_sf"/>
</dbReference>
<dbReference type="GO" id="GO:0005634">
    <property type="term" value="C:nucleus"/>
    <property type="evidence" value="ECO:0007669"/>
    <property type="project" value="UniProtKB-SubCell"/>
</dbReference>
<dbReference type="PRINTS" id="PR00024">
    <property type="entry name" value="HOMEOBOX"/>
</dbReference>
<evidence type="ECO:0000256" key="5">
    <source>
        <dbReference type="ARBA" id="ARBA00023015"/>
    </source>
</evidence>
<feature type="DNA-binding region" description="Homeobox" evidence="10">
    <location>
        <begin position="266"/>
        <end position="325"/>
    </location>
</feature>
<dbReference type="GO" id="GO:0000981">
    <property type="term" value="F:DNA-binding transcription factor activity, RNA polymerase II-specific"/>
    <property type="evidence" value="ECO:0007669"/>
    <property type="project" value="InterPro"/>
</dbReference>
<evidence type="ECO:0000256" key="4">
    <source>
        <dbReference type="ARBA" id="ARBA00022473"/>
    </source>
</evidence>
<comment type="similarity">
    <text evidence="3">Belongs to the Abd-B homeobox family.</text>
</comment>
<keyword evidence="4" id="KW-0217">Developmental protein</keyword>
<dbReference type="Pfam" id="PF00046">
    <property type="entry name" value="Homeodomain"/>
    <property type="match status" value="1"/>
</dbReference>
<keyword evidence="5" id="KW-0805">Transcription regulation</keyword>
<dbReference type="AlphaFoldDB" id="A0A8C8C4F2"/>
<sequence>MKACERTRGWNNENLLEIKLVGGSSVSRDEGYFGSSGMYAQRVATEYDCSTARNYGIASSPLSKAGAQSPTNTALSVYHQHHYISQLNAFGPEYKNSSQVAQPVIRPLFPCSFPSDSVKEDSMFCLYSGDPNGRTDTVVGTCSYTRMAERRHPSQTHEHSCPESSTANQRYLRKEKAHGFGSESIFSVSGIETDNPELFNDTCETNQEAHLAVADSKLEENHSPTKQLPEKENVLKTDGSTDNSDSEVKGDRLENVFGNWLTAKSRRKKRCPYTKHQILELEKEFLFNMYLTRERRLEISKSIDLSDRQVKIWFQNRRMKLKKFNRERRVRELTSAYDYT</sequence>
<dbReference type="CDD" id="cd00086">
    <property type="entry name" value="homeodomain"/>
    <property type="match status" value="1"/>
</dbReference>
<evidence type="ECO:0000256" key="12">
    <source>
        <dbReference type="SAM" id="MobiDB-lite"/>
    </source>
</evidence>
<evidence type="ECO:0000256" key="2">
    <source>
        <dbReference type="ARBA" id="ARBA00004123"/>
    </source>
</evidence>
<feature type="compositionally biased region" description="Basic and acidic residues" evidence="12">
    <location>
        <begin position="216"/>
        <end position="235"/>
    </location>
</feature>
<keyword evidence="9 10" id="KW-0539">Nucleus</keyword>
<dbReference type="GeneTree" id="ENSGT00940000160855"/>
<feature type="domain" description="Homeobox" evidence="13">
    <location>
        <begin position="264"/>
        <end position="324"/>
    </location>
</feature>
<dbReference type="PROSITE" id="PS00027">
    <property type="entry name" value="HOMEOBOX_1"/>
    <property type="match status" value="1"/>
</dbReference>
<evidence type="ECO:0000256" key="10">
    <source>
        <dbReference type="PROSITE-ProRule" id="PRU00108"/>
    </source>
</evidence>
<evidence type="ECO:0000256" key="11">
    <source>
        <dbReference type="RuleBase" id="RU000682"/>
    </source>
</evidence>
<evidence type="ECO:0000313" key="14">
    <source>
        <dbReference type="Ensembl" id="ENSOTSP00005006667.1"/>
    </source>
</evidence>
<dbReference type="SUPFAM" id="SSF46689">
    <property type="entry name" value="Homeodomain-like"/>
    <property type="match status" value="1"/>
</dbReference>
<keyword evidence="7 10" id="KW-0371">Homeobox</keyword>
<keyword evidence="6 10" id="KW-0238">DNA-binding</keyword>
<evidence type="ECO:0000256" key="7">
    <source>
        <dbReference type="ARBA" id="ARBA00023155"/>
    </source>
</evidence>
<reference evidence="14" key="1">
    <citation type="submission" date="2025-08" db="UniProtKB">
        <authorList>
            <consortium name="Ensembl"/>
        </authorList>
    </citation>
    <scope>IDENTIFICATION</scope>
</reference>
<evidence type="ECO:0000256" key="9">
    <source>
        <dbReference type="ARBA" id="ARBA00023242"/>
    </source>
</evidence>
<name>A0A8C8C4F2_ONCTS</name>
<dbReference type="Ensembl" id="ENSOTST00005007384.2">
    <property type="protein sequence ID" value="ENSOTSP00005006667.1"/>
    <property type="gene ID" value="ENSOTSG00005003803.2"/>
</dbReference>
<dbReference type="SMART" id="SM00389">
    <property type="entry name" value="HOX"/>
    <property type="match status" value="1"/>
</dbReference>
<dbReference type="InterPro" id="IPR001356">
    <property type="entry name" value="HD"/>
</dbReference>
<reference evidence="14" key="2">
    <citation type="submission" date="2025-09" db="UniProtKB">
        <authorList>
            <consortium name="Ensembl"/>
        </authorList>
    </citation>
    <scope>IDENTIFICATION</scope>
</reference>
<evidence type="ECO:0000256" key="1">
    <source>
        <dbReference type="ARBA" id="ARBA00003263"/>
    </source>
</evidence>
<comment type="subcellular location">
    <subcellularLocation>
        <location evidence="2 10 11">Nucleus</location>
    </subcellularLocation>
</comment>
<evidence type="ECO:0000256" key="3">
    <source>
        <dbReference type="ARBA" id="ARBA00006317"/>
    </source>
</evidence>
<evidence type="ECO:0000313" key="15">
    <source>
        <dbReference type="Proteomes" id="UP000694402"/>
    </source>
</evidence>
<organism evidence="14 15">
    <name type="scientific">Oncorhynchus tshawytscha</name>
    <name type="common">Chinook salmon</name>
    <name type="synonym">Salmo tshawytscha</name>
    <dbReference type="NCBI Taxonomy" id="74940"/>
    <lineage>
        <taxon>Eukaryota</taxon>
        <taxon>Metazoa</taxon>
        <taxon>Chordata</taxon>
        <taxon>Craniata</taxon>
        <taxon>Vertebrata</taxon>
        <taxon>Euteleostomi</taxon>
        <taxon>Actinopterygii</taxon>
        <taxon>Neopterygii</taxon>
        <taxon>Teleostei</taxon>
        <taxon>Protacanthopterygii</taxon>
        <taxon>Salmoniformes</taxon>
        <taxon>Salmonidae</taxon>
        <taxon>Salmoninae</taxon>
        <taxon>Oncorhynchus</taxon>
    </lineage>
</organism>
<dbReference type="InterPro" id="IPR020479">
    <property type="entry name" value="HD_metazoa"/>
</dbReference>
<protein>
    <recommendedName>
        <fullName evidence="13">Homeobox domain-containing protein</fullName>
    </recommendedName>
</protein>
<evidence type="ECO:0000259" key="13">
    <source>
        <dbReference type="PROSITE" id="PS50071"/>
    </source>
</evidence>
<dbReference type="Proteomes" id="UP000694402">
    <property type="component" value="Unassembled WGS sequence"/>
</dbReference>
<comment type="function">
    <text evidence="1">Sequence-specific transcription factor which is part of a developmental regulatory system that provides cells with specific positional identities on the anterior-posterior axis.</text>
</comment>
<dbReference type="GO" id="GO:0000978">
    <property type="term" value="F:RNA polymerase II cis-regulatory region sequence-specific DNA binding"/>
    <property type="evidence" value="ECO:0007669"/>
    <property type="project" value="TreeGrafter"/>
</dbReference>
<evidence type="ECO:0000256" key="8">
    <source>
        <dbReference type="ARBA" id="ARBA00023163"/>
    </source>
</evidence>
<keyword evidence="15" id="KW-1185">Reference proteome</keyword>
<dbReference type="InterPro" id="IPR046333">
    <property type="entry name" value="HXA10/ABDB-like"/>
</dbReference>
<dbReference type="Gene3D" id="1.10.10.60">
    <property type="entry name" value="Homeodomain-like"/>
    <property type="match status" value="1"/>
</dbReference>
<accession>A0A8C8C4F2</accession>
<evidence type="ECO:0000256" key="6">
    <source>
        <dbReference type="ARBA" id="ARBA00023125"/>
    </source>
</evidence>
<dbReference type="PANTHER" id="PTHR45874">
    <property type="entry name" value="HOMEOBOX PROTEIN ABDOMINAL-B"/>
    <property type="match status" value="1"/>
</dbReference>
<dbReference type="InterPro" id="IPR017970">
    <property type="entry name" value="Homeobox_CS"/>
</dbReference>
<feature type="region of interest" description="Disordered" evidence="12">
    <location>
        <begin position="216"/>
        <end position="249"/>
    </location>
</feature>
<dbReference type="PROSITE" id="PS50071">
    <property type="entry name" value="HOMEOBOX_2"/>
    <property type="match status" value="1"/>
</dbReference>
<dbReference type="PANTHER" id="PTHR45874:SF2">
    <property type="entry name" value="HOMEOBOX PROTEIN HOX-C10"/>
    <property type="match status" value="1"/>
</dbReference>
<proteinExistence type="inferred from homology"/>
<keyword evidence="8" id="KW-0804">Transcription</keyword>
<gene>
    <name evidence="14" type="primary">HOXC10</name>
</gene>